<gene>
    <name evidence="1" type="ORF">BXYJ_LOCUS13022</name>
</gene>
<dbReference type="EMBL" id="CAJFDI010000005">
    <property type="protein sequence ID" value="CAD5232931.1"/>
    <property type="molecule type" value="Genomic_DNA"/>
</dbReference>
<dbReference type="Proteomes" id="UP000659654">
    <property type="component" value="Unassembled WGS sequence"/>
</dbReference>
<reference evidence="1" key="1">
    <citation type="submission" date="2020-09" db="EMBL/GenBank/DDBJ databases">
        <authorList>
            <person name="Kikuchi T."/>
        </authorList>
    </citation>
    <scope>NUCLEOTIDE SEQUENCE</scope>
    <source>
        <strain evidence="1">Ka4C1</strain>
    </source>
</reference>
<comment type="caution">
    <text evidence="1">The sequence shown here is derived from an EMBL/GenBank/DDBJ whole genome shotgun (WGS) entry which is preliminary data.</text>
</comment>
<organism evidence="1 2">
    <name type="scientific">Bursaphelenchus xylophilus</name>
    <name type="common">Pinewood nematode worm</name>
    <name type="synonym">Aphelenchoides xylophilus</name>
    <dbReference type="NCBI Taxonomy" id="6326"/>
    <lineage>
        <taxon>Eukaryota</taxon>
        <taxon>Metazoa</taxon>
        <taxon>Ecdysozoa</taxon>
        <taxon>Nematoda</taxon>
        <taxon>Chromadorea</taxon>
        <taxon>Rhabditida</taxon>
        <taxon>Tylenchina</taxon>
        <taxon>Tylenchomorpha</taxon>
        <taxon>Aphelenchoidea</taxon>
        <taxon>Aphelenchoididae</taxon>
        <taxon>Bursaphelenchus</taxon>
    </lineage>
</organism>
<evidence type="ECO:0000313" key="2">
    <source>
        <dbReference type="Proteomes" id="UP000659654"/>
    </source>
</evidence>
<dbReference type="Proteomes" id="UP000582659">
    <property type="component" value="Unassembled WGS sequence"/>
</dbReference>
<dbReference type="AlphaFoldDB" id="A0A7I8X8T3"/>
<sequence>MTLQVFEAYVRSLVKAAWRGDVLPGIELVFSAGKDGTTKPSGLNRDGQFRPKIPSLKAFLIFQWWACTHTHSFRSHRGEQLGFLPTMPLLATIPPEDGRSSTRGRTFLRIGTLENRRDIPILAPNHGPFLYF</sequence>
<keyword evidence="2" id="KW-1185">Reference proteome</keyword>
<protein>
    <submittedName>
        <fullName evidence="1">(pine wood nematode) hypothetical protein</fullName>
    </submittedName>
</protein>
<proteinExistence type="predicted"/>
<name>A0A7I8X8T3_BURXY</name>
<evidence type="ECO:0000313" key="1">
    <source>
        <dbReference type="EMBL" id="CAD5232931.1"/>
    </source>
</evidence>
<dbReference type="EMBL" id="CAJFCV020000005">
    <property type="protein sequence ID" value="CAG9126122.1"/>
    <property type="molecule type" value="Genomic_DNA"/>
</dbReference>
<accession>A0A7I8X8T3</accession>